<dbReference type="EMBL" id="PHQP01000094">
    <property type="protein sequence ID" value="RAV33285.1"/>
    <property type="molecule type" value="Genomic_DNA"/>
</dbReference>
<evidence type="ECO:0000313" key="4">
    <source>
        <dbReference type="EMBL" id="RAV33285.1"/>
    </source>
</evidence>
<protein>
    <submittedName>
        <fullName evidence="4">Alkaline phosphatase</fullName>
    </submittedName>
</protein>
<dbReference type="AlphaFoldDB" id="A0A364V9H0"/>
<dbReference type="Pfam" id="PF09423">
    <property type="entry name" value="PhoD"/>
    <property type="match status" value="1"/>
</dbReference>
<dbReference type="Gene3D" id="2.60.40.380">
    <property type="entry name" value="Purple acid phosphatase-like, N-terminal"/>
    <property type="match status" value="1"/>
</dbReference>
<sequence length="607" mass="66165">MTSTPANSARPKTGDSPNGQPHANTCAGGTTPDRGITRRRVLQGSAVATAGVAVASALPGTAAAHAPSAPPAPQGQKPGGPSPAFVHGVASGDPLPGSVLLWTRITSHPGDLPGKNRGTPTKVKWEVAQDPQFRAVVASGNITATPDTDMTVKPEAAGLNPGTDYYYRFTITDGDYTGHVSPVGRTRTAPAAGADVQELRFALFSCSNWEAGFFHAYGDMAHRGDIDYALHVGDYIYEYERGNYTGKSGPVRDHDPANEILTLADYRERYGQYHTDVNLQAAHAACPWIVTWDDHETANDAWSGGAENHQPNEGDWVARRDAAIQAYLEWLPVRATPFSQGGHLYRNLAFGSLVELNMLDLRTYRNKQPSFTTAREVDDENRTMMGSEQFTWLTGKLQSSTARWNFIGNSVMFTPVLIPPLDPQTSSAVTQLLGLPEQGMPYNFDQWDGYAAERRRLVRFLREKGIDNTVWLTGDIHSGWACDVPVEPAAYPQDGVAAVEFVCTSVTSSNLDDILKLPENNGLTLTAEAAFTNLNHHVRYLEYDSHGYNVVQVTPDFVHTDWIYIAPDGKLSPNSSMYYATSARSYHGKPGIQMLNSQVDPTTHSGR</sequence>
<proteinExistence type="predicted"/>
<dbReference type="InterPro" id="IPR018946">
    <property type="entry name" value="PhoD-like_MPP"/>
</dbReference>
<dbReference type="CDD" id="cd07389">
    <property type="entry name" value="MPP_PhoD"/>
    <property type="match status" value="1"/>
</dbReference>
<evidence type="ECO:0000256" key="1">
    <source>
        <dbReference type="SAM" id="MobiDB-lite"/>
    </source>
</evidence>
<dbReference type="SUPFAM" id="SSF56300">
    <property type="entry name" value="Metallo-dependent phosphatases"/>
    <property type="match status" value="1"/>
</dbReference>
<evidence type="ECO:0000259" key="3">
    <source>
        <dbReference type="Pfam" id="PF16655"/>
    </source>
</evidence>
<dbReference type="InterPro" id="IPR052900">
    <property type="entry name" value="Phospholipid_Metab_Enz"/>
</dbReference>
<dbReference type="InterPro" id="IPR029052">
    <property type="entry name" value="Metallo-depent_PP-like"/>
</dbReference>
<feature type="region of interest" description="Disordered" evidence="1">
    <location>
        <begin position="62"/>
        <end position="91"/>
    </location>
</feature>
<dbReference type="PANTHER" id="PTHR43606">
    <property type="entry name" value="PHOSPHATASE, PUTATIVE (AFU_ORTHOLOGUE AFUA_6G08710)-RELATED"/>
    <property type="match status" value="1"/>
</dbReference>
<dbReference type="InterPro" id="IPR032093">
    <property type="entry name" value="PhoD_N"/>
</dbReference>
<evidence type="ECO:0000313" key="5">
    <source>
        <dbReference type="Proteomes" id="UP000251047"/>
    </source>
</evidence>
<dbReference type="Pfam" id="PF16655">
    <property type="entry name" value="PhoD_N"/>
    <property type="match status" value="1"/>
</dbReference>
<feature type="domain" description="Phospholipase D N-terminal" evidence="3">
    <location>
        <begin position="87"/>
        <end position="188"/>
    </location>
</feature>
<dbReference type="PANTHER" id="PTHR43606:SF2">
    <property type="entry name" value="ALKALINE PHOSPHATASE FAMILY PROTEIN (AFU_ORTHOLOGUE AFUA_5G03860)"/>
    <property type="match status" value="1"/>
</dbReference>
<dbReference type="Gene3D" id="3.60.21.70">
    <property type="entry name" value="PhoD-like phosphatase"/>
    <property type="match status" value="1"/>
</dbReference>
<reference evidence="4 5" key="1">
    <citation type="journal article" date="2018" name="Syst. Appl. Microbiol.">
        <title>Corynebacterium heidelbergense sp. nov., isolated from the preen glands of Egyptian geese (Alopochen aegyptiacus).</title>
        <authorList>
            <person name="Braun M.S."/>
            <person name="Wang E."/>
            <person name="Zimmermann S."/>
            <person name="Wink M."/>
        </authorList>
    </citation>
    <scope>NUCLEOTIDE SEQUENCE [LARGE SCALE GENOMIC DNA]</scope>
    <source>
        <strain evidence="4 5">DSM 104638</strain>
    </source>
</reference>
<dbReference type="InterPro" id="IPR006311">
    <property type="entry name" value="TAT_signal"/>
</dbReference>
<dbReference type="Proteomes" id="UP000251047">
    <property type="component" value="Unassembled WGS sequence"/>
</dbReference>
<comment type="caution">
    <text evidence="4">The sequence shown here is derived from an EMBL/GenBank/DDBJ whole genome shotgun (WGS) entry which is preliminary data.</text>
</comment>
<gene>
    <name evidence="4" type="ORF">CWC39_09310</name>
</gene>
<accession>A0A364V9H0</accession>
<feature type="region of interest" description="Disordered" evidence="1">
    <location>
        <begin position="1"/>
        <end position="38"/>
    </location>
</feature>
<name>A0A364V9H0_9CORY</name>
<dbReference type="OrthoDB" id="3497025at2"/>
<dbReference type="InterPro" id="IPR038607">
    <property type="entry name" value="PhoD-like_sf"/>
</dbReference>
<feature type="domain" description="PhoD-like phosphatase metallophosphatase" evidence="2">
    <location>
        <begin position="201"/>
        <end position="562"/>
    </location>
</feature>
<organism evidence="4 5">
    <name type="scientific">Corynebacterium heidelbergense</name>
    <dbReference type="NCBI Taxonomy" id="2055947"/>
    <lineage>
        <taxon>Bacteria</taxon>
        <taxon>Bacillati</taxon>
        <taxon>Actinomycetota</taxon>
        <taxon>Actinomycetes</taxon>
        <taxon>Mycobacteriales</taxon>
        <taxon>Corynebacteriaceae</taxon>
        <taxon>Corynebacterium</taxon>
    </lineage>
</organism>
<dbReference type="RefSeq" id="WP_112770198.1">
    <property type="nucleotide sequence ID" value="NZ_PHQP01000094.1"/>
</dbReference>
<evidence type="ECO:0000259" key="2">
    <source>
        <dbReference type="Pfam" id="PF09423"/>
    </source>
</evidence>
<dbReference type="PROSITE" id="PS51318">
    <property type="entry name" value="TAT"/>
    <property type="match status" value="1"/>
</dbReference>